<accession>A0ACB8FLS2</accession>
<reference evidence="1" key="1">
    <citation type="submission" date="2021-08" db="EMBL/GenBank/DDBJ databases">
        <title>The first chromosome-level gecko genome reveals the dynamic sex chromosomes of Neotropical dwarf geckos (Sphaerodactylidae: Sphaerodactylus).</title>
        <authorList>
            <person name="Pinto B.J."/>
            <person name="Keating S.E."/>
            <person name="Gamble T."/>
        </authorList>
    </citation>
    <scope>NUCLEOTIDE SEQUENCE</scope>
    <source>
        <strain evidence="1">TG3544</strain>
    </source>
</reference>
<proteinExistence type="predicted"/>
<sequence length="417" mass="46387">MCYSPCPVASLWETPLLWQQRLRALRGRWIVPNEDLKTGEDIGLGSQQPRCLGIVAFGDMNRKRHLGLQQLLSSASPVKSFLGPVKLSKFIVDGRTYGGVLICSAVRLLESLDSDNAVGQLLNDAIQAQNKEYKTGTATLLFLVSSWSNAVLECLERGVPLSVIAAVMSEGLGSCIEQVQCLKISVPNMTQKLDDIPIKYNHKALIDTTGRQMMEMKTSGINHIFGVHMPEKQLKDPTILQANTVEPWESSRYPQVFTKSNTHAKPVDDSCVFPVCESPLDVSNGSKRSKFIHSRYFSTAREIQSQHPTDCLDGSAESRNELKYLDQMAMSLSHGKGPEMKLVQDILRCWLQTDDQTAGSHPFQFNISEIVTCCLPGVSERYSSVCPGYIMLLCPEKAAVAKQLQDRPLNIVLRENW</sequence>
<keyword evidence="2" id="KW-1185">Reference proteome</keyword>
<comment type="caution">
    <text evidence="1">The sequence shown here is derived from an EMBL/GenBank/DDBJ whole genome shotgun (WGS) entry which is preliminary data.</text>
</comment>
<protein>
    <submittedName>
        <fullName evidence="1">Uncharacterized protein</fullName>
    </submittedName>
</protein>
<dbReference type="Proteomes" id="UP000827872">
    <property type="component" value="Linkage Group LG06"/>
</dbReference>
<name>A0ACB8FLS2_9SAUR</name>
<dbReference type="EMBL" id="CM037619">
    <property type="protein sequence ID" value="KAH8006466.1"/>
    <property type="molecule type" value="Genomic_DNA"/>
</dbReference>
<evidence type="ECO:0000313" key="1">
    <source>
        <dbReference type="EMBL" id="KAH8006466.1"/>
    </source>
</evidence>
<gene>
    <name evidence="1" type="ORF">K3G42_005299</name>
</gene>
<evidence type="ECO:0000313" key="2">
    <source>
        <dbReference type="Proteomes" id="UP000827872"/>
    </source>
</evidence>
<organism evidence="1 2">
    <name type="scientific">Sphaerodactylus townsendi</name>
    <dbReference type="NCBI Taxonomy" id="933632"/>
    <lineage>
        <taxon>Eukaryota</taxon>
        <taxon>Metazoa</taxon>
        <taxon>Chordata</taxon>
        <taxon>Craniata</taxon>
        <taxon>Vertebrata</taxon>
        <taxon>Euteleostomi</taxon>
        <taxon>Lepidosauria</taxon>
        <taxon>Squamata</taxon>
        <taxon>Bifurcata</taxon>
        <taxon>Gekkota</taxon>
        <taxon>Sphaerodactylidae</taxon>
        <taxon>Sphaerodactylus</taxon>
    </lineage>
</organism>